<dbReference type="InterPro" id="IPR038470">
    <property type="entry name" value="Cellsynth_D_sf"/>
</dbReference>
<keyword evidence="2" id="KW-1185">Reference proteome</keyword>
<dbReference type="Gene3D" id="3.30.70.2590">
    <property type="match status" value="1"/>
</dbReference>
<proteinExistence type="predicted"/>
<evidence type="ECO:0000313" key="2">
    <source>
        <dbReference type="Proteomes" id="UP000245712"/>
    </source>
</evidence>
<accession>A0ABX5K6H3</accession>
<evidence type="ECO:0000313" key="1">
    <source>
        <dbReference type="EMBL" id="PVX61136.1"/>
    </source>
</evidence>
<reference evidence="1 2" key="1">
    <citation type="submission" date="2018-05" db="EMBL/GenBank/DDBJ databases">
        <title>Genomic Encyclopedia of Type Strains, Phase IV (KMG-V): Genome sequencing to study the core and pangenomes of soil and plant-associated prokaryotes.</title>
        <authorList>
            <person name="Whitman W."/>
        </authorList>
    </citation>
    <scope>NUCLEOTIDE SEQUENCE [LARGE SCALE GENOMIC DNA]</scope>
    <source>
        <strain evidence="1 2">SCZa-39</strain>
    </source>
</reference>
<dbReference type="Pfam" id="PF03500">
    <property type="entry name" value="Cellsynth_D"/>
    <property type="match status" value="1"/>
</dbReference>
<gene>
    <name evidence="1" type="ORF">C7402_14422</name>
</gene>
<dbReference type="EMBL" id="QEOB01000044">
    <property type="protein sequence ID" value="PVX61136.1"/>
    <property type="molecule type" value="Genomic_DNA"/>
</dbReference>
<organism evidence="1 2">
    <name type="scientific">Paraburkholderia unamae</name>
    <dbReference type="NCBI Taxonomy" id="219649"/>
    <lineage>
        <taxon>Bacteria</taxon>
        <taxon>Pseudomonadati</taxon>
        <taxon>Pseudomonadota</taxon>
        <taxon>Betaproteobacteria</taxon>
        <taxon>Burkholderiales</taxon>
        <taxon>Burkholderiaceae</taxon>
        <taxon>Paraburkholderia</taxon>
    </lineage>
</organism>
<protein>
    <submittedName>
        <fullName evidence="1">Cellulose synthase subunit D</fullName>
    </submittedName>
</protein>
<dbReference type="InterPro" id="IPR022798">
    <property type="entry name" value="BcsD_bac"/>
</dbReference>
<name>A0ABX5K6H3_9BURK</name>
<dbReference type="RefSeq" id="WP_112178074.1">
    <property type="nucleotide sequence ID" value="NZ_CAJZAT010000027.1"/>
</dbReference>
<sequence>MPTVVDVLLEQHLSLQWRGLLRALAAEFESQLSRDELRELMFRIGARFAAAHPLPPCESTAGLAVAINARWSAIQWGCVELADAGDSLRITHYGAPLAAFGGDALAWSPAFLQGAYQTWLDAMGAADLAVVQTGAPEDGFVVAFQLARALA</sequence>
<dbReference type="Proteomes" id="UP000245712">
    <property type="component" value="Unassembled WGS sequence"/>
</dbReference>
<comment type="caution">
    <text evidence="1">The sequence shown here is derived from an EMBL/GenBank/DDBJ whole genome shotgun (WGS) entry which is preliminary data.</text>
</comment>